<dbReference type="EMBL" id="AUZY01006542">
    <property type="protein sequence ID" value="EQD54027.1"/>
    <property type="molecule type" value="Genomic_DNA"/>
</dbReference>
<feature type="region of interest" description="Disordered" evidence="1">
    <location>
        <begin position="70"/>
        <end position="93"/>
    </location>
</feature>
<protein>
    <submittedName>
        <fullName evidence="2">Uncharacterized protein</fullName>
    </submittedName>
</protein>
<accession>T1AAG5</accession>
<sequence>VDVVGLLTTITETFSRVSMHGVREAILDAQAAAVGLPLAKVRIPFPCPNSIYEARMAEVTRRLRERSVTHVASGISSSRMSGPIGKKRCARAG</sequence>
<evidence type="ECO:0000313" key="2">
    <source>
        <dbReference type="EMBL" id="EQD54027.1"/>
    </source>
</evidence>
<comment type="caution">
    <text evidence="2">The sequence shown here is derived from an EMBL/GenBank/DDBJ whole genome shotgun (WGS) entry which is preliminary data.</text>
</comment>
<organism evidence="2">
    <name type="scientific">mine drainage metagenome</name>
    <dbReference type="NCBI Taxonomy" id="410659"/>
    <lineage>
        <taxon>unclassified sequences</taxon>
        <taxon>metagenomes</taxon>
        <taxon>ecological metagenomes</taxon>
    </lineage>
</organism>
<gene>
    <name evidence="2" type="ORF">B1B_09884</name>
</gene>
<evidence type="ECO:0000256" key="1">
    <source>
        <dbReference type="SAM" id="MobiDB-lite"/>
    </source>
</evidence>
<dbReference type="AlphaFoldDB" id="T1AAG5"/>
<dbReference type="InterPro" id="IPR014729">
    <property type="entry name" value="Rossmann-like_a/b/a_fold"/>
</dbReference>
<reference evidence="2" key="1">
    <citation type="submission" date="2013-08" db="EMBL/GenBank/DDBJ databases">
        <authorList>
            <person name="Mendez C."/>
            <person name="Richter M."/>
            <person name="Ferrer M."/>
            <person name="Sanchez J."/>
        </authorList>
    </citation>
    <scope>NUCLEOTIDE SEQUENCE</scope>
</reference>
<proteinExistence type="predicted"/>
<reference evidence="2" key="2">
    <citation type="journal article" date="2014" name="ISME J.">
        <title>Microbial stratification in low pH oxic and suboxic macroscopic growths along an acid mine drainage.</title>
        <authorList>
            <person name="Mendez-Garcia C."/>
            <person name="Mesa V."/>
            <person name="Sprenger R.R."/>
            <person name="Richter M."/>
            <person name="Diez M.S."/>
            <person name="Solano J."/>
            <person name="Bargiela R."/>
            <person name="Golyshina O.V."/>
            <person name="Manteca A."/>
            <person name="Ramos J.L."/>
            <person name="Gallego J.R."/>
            <person name="Llorente I."/>
            <person name="Martins Dos Santos V.A."/>
            <person name="Jensen O.N."/>
            <person name="Pelaez A.I."/>
            <person name="Sanchez J."/>
            <person name="Ferrer M."/>
        </authorList>
    </citation>
    <scope>NUCLEOTIDE SEQUENCE</scope>
</reference>
<dbReference type="Gene3D" id="3.40.50.620">
    <property type="entry name" value="HUPs"/>
    <property type="match status" value="1"/>
</dbReference>
<dbReference type="SUPFAM" id="SSF52402">
    <property type="entry name" value="Adenine nucleotide alpha hydrolases-like"/>
    <property type="match status" value="1"/>
</dbReference>
<name>T1AAG5_9ZZZZ</name>
<feature type="non-terminal residue" evidence="2">
    <location>
        <position position="1"/>
    </location>
</feature>